<accession>A0A0G4FIU2</accession>
<feature type="compositionally biased region" description="Low complexity" evidence="6">
    <location>
        <begin position="368"/>
        <end position="386"/>
    </location>
</feature>
<dbReference type="InterPro" id="IPR011009">
    <property type="entry name" value="Kinase-like_dom_sf"/>
</dbReference>
<evidence type="ECO:0000259" key="7">
    <source>
        <dbReference type="PROSITE" id="PS50011"/>
    </source>
</evidence>
<reference evidence="8" key="1">
    <citation type="submission" date="2014-11" db="EMBL/GenBank/DDBJ databases">
        <authorList>
            <person name="Otto D Thomas"/>
            <person name="Naeem Raeece"/>
        </authorList>
    </citation>
    <scope>NUCLEOTIDE SEQUENCE</scope>
</reference>
<dbReference type="VEuPathDB" id="CryptoDB:Cvel_17141"/>
<dbReference type="PANTHER" id="PTHR11909">
    <property type="entry name" value="CASEIN KINASE-RELATED"/>
    <property type="match status" value="1"/>
</dbReference>
<protein>
    <recommendedName>
        <fullName evidence="4">Casein kinase I</fullName>
        <ecNumber evidence="1">2.7.11.1</ecNumber>
    </recommendedName>
</protein>
<feature type="region of interest" description="Disordered" evidence="6">
    <location>
        <begin position="344"/>
        <end position="508"/>
    </location>
</feature>
<dbReference type="Gene3D" id="1.10.510.10">
    <property type="entry name" value="Transferase(Phosphotransferase) domain 1"/>
    <property type="match status" value="1"/>
</dbReference>
<keyword evidence="2 5" id="KW-0547">Nucleotide-binding</keyword>
<name>A0A0G4FIU2_9ALVE</name>
<keyword evidence="3 5" id="KW-0067">ATP-binding</keyword>
<dbReference type="Pfam" id="PF00069">
    <property type="entry name" value="Pkinase"/>
    <property type="match status" value="1"/>
</dbReference>
<evidence type="ECO:0000313" key="8">
    <source>
        <dbReference type="EMBL" id="CEM13212.1"/>
    </source>
</evidence>
<evidence type="ECO:0000256" key="4">
    <source>
        <dbReference type="ARBA" id="ARBA00023860"/>
    </source>
</evidence>
<dbReference type="SMART" id="SM00220">
    <property type="entry name" value="S_TKc"/>
    <property type="match status" value="1"/>
</dbReference>
<dbReference type="PROSITE" id="PS00108">
    <property type="entry name" value="PROTEIN_KINASE_ST"/>
    <property type="match status" value="1"/>
</dbReference>
<dbReference type="GO" id="GO:0005524">
    <property type="term" value="F:ATP binding"/>
    <property type="evidence" value="ECO:0007669"/>
    <property type="project" value="UniProtKB-UniRule"/>
</dbReference>
<feature type="binding site" evidence="5">
    <location>
        <position position="51"/>
    </location>
    <ligand>
        <name>ATP</name>
        <dbReference type="ChEBI" id="CHEBI:30616"/>
    </ligand>
</feature>
<dbReference type="InterPro" id="IPR008271">
    <property type="entry name" value="Ser/Thr_kinase_AS"/>
</dbReference>
<dbReference type="InterPro" id="IPR050235">
    <property type="entry name" value="CK1_Ser-Thr_kinase"/>
</dbReference>
<dbReference type="PROSITE" id="PS00107">
    <property type="entry name" value="PROTEIN_KINASE_ATP"/>
    <property type="match status" value="1"/>
</dbReference>
<dbReference type="EC" id="2.7.11.1" evidence="1"/>
<dbReference type="PROSITE" id="PS50011">
    <property type="entry name" value="PROTEIN_KINASE_DOM"/>
    <property type="match status" value="1"/>
</dbReference>
<dbReference type="PhylomeDB" id="A0A0G4FIU2"/>
<feature type="compositionally biased region" description="Polar residues" evidence="6">
    <location>
        <begin position="426"/>
        <end position="452"/>
    </location>
</feature>
<proteinExistence type="predicted"/>
<feature type="compositionally biased region" description="Low complexity" evidence="6">
    <location>
        <begin position="480"/>
        <end position="489"/>
    </location>
</feature>
<evidence type="ECO:0000256" key="5">
    <source>
        <dbReference type="PROSITE-ProRule" id="PRU10141"/>
    </source>
</evidence>
<dbReference type="InterPro" id="IPR017441">
    <property type="entry name" value="Protein_kinase_ATP_BS"/>
</dbReference>
<dbReference type="AlphaFoldDB" id="A0A0G4FIU2"/>
<sequence>MEKSPSDEKLPAPPKTVAGGKYRVGRKIGSGSFGQIHTGTHVSSGEEIAIKLEPLKCKHPQLLYEAKIYKMLGGQLGIPGIYWWGHEGEWTCIVIELLGPSLEELFTCCHRRFSLKTVLMLADQMLNRIELLHAHSYLHRDIKPDNFLIGSNRPALRHARRATNSSSTAQNVVSAHATQDILPANTASLVYMLDFGLCKRYRDGITHEHIPYRTGKSLTGTARYASIATHMGIEQARRDDLEALGYVLIYFARGSLPWQGLNAETKQDKYAKILDRKQRTPIEHLCRSLPKEFREYLCAVRSLRFEEKPDYDYLRKLLRELFYAEGFHYDFVFDWSHLPGQAQPGGLGSSQNMKRPSALTPYIPPNFQAGGPPQIPPAQLQAQQQGGQQGGQSGGYYKQSGERPGTRGGTGGGGNGGNVQGNSSRPITATSPAHATGQATQMPGDTVGVTTRSKQRRLSGEGGAHDTAAAEEARRKQHGRSGSSQNMGGMMQGKGGGSGGGGSGNGRR</sequence>
<evidence type="ECO:0000256" key="2">
    <source>
        <dbReference type="ARBA" id="ARBA00022741"/>
    </source>
</evidence>
<dbReference type="SUPFAM" id="SSF56112">
    <property type="entry name" value="Protein kinase-like (PK-like)"/>
    <property type="match status" value="1"/>
</dbReference>
<evidence type="ECO:0000256" key="6">
    <source>
        <dbReference type="SAM" id="MobiDB-lite"/>
    </source>
</evidence>
<feature type="compositionally biased region" description="Gly residues" evidence="6">
    <location>
        <begin position="406"/>
        <end position="419"/>
    </location>
</feature>
<gene>
    <name evidence="8" type="ORF">Cvel_17141</name>
</gene>
<evidence type="ECO:0000256" key="1">
    <source>
        <dbReference type="ARBA" id="ARBA00012513"/>
    </source>
</evidence>
<dbReference type="EMBL" id="CDMZ01000389">
    <property type="protein sequence ID" value="CEM13212.1"/>
    <property type="molecule type" value="Genomic_DNA"/>
</dbReference>
<feature type="domain" description="Protein kinase" evidence="7">
    <location>
        <begin position="22"/>
        <end position="322"/>
    </location>
</feature>
<feature type="compositionally biased region" description="Gly residues" evidence="6">
    <location>
        <begin position="490"/>
        <end position="508"/>
    </location>
</feature>
<dbReference type="InterPro" id="IPR000719">
    <property type="entry name" value="Prot_kinase_dom"/>
</dbReference>
<organism evidence="8">
    <name type="scientific">Chromera velia CCMP2878</name>
    <dbReference type="NCBI Taxonomy" id="1169474"/>
    <lineage>
        <taxon>Eukaryota</taxon>
        <taxon>Sar</taxon>
        <taxon>Alveolata</taxon>
        <taxon>Colpodellida</taxon>
        <taxon>Chromeraceae</taxon>
        <taxon>Chromera</taxon>
    </lineage>
</organism>
<dbReference type="GO" id="GO:0004674">
    <property type="term" value="F:protein serine/threonine kinase activity"/>
    <property type="evidence" value="ECO:0007669"/>
    <property type="project" value="UniProtKB-EC"/>
</dbReference>
<evidence type="ECO:0000256" key="3">
    <source>
        <dbReference type="ARBA" id="ARBA00022840"/>
    </source>
</evidence>